<dbReference type="OrthoDB" id="2500362at2759"/>
<keyword evidence="2" id="KW-1185">Reference proteome</keyword>
<accession>A0A0L6UDR7</accession>
<evidence type="ECO:0000313" key="2">
    <source>
        <dbReference type="Proteomes" id="UP000037035"/>
    </source>
</evidence>
<reference evidence="1 2" key="1">
    <citation type="submission" date="2015-08" db="EMBL/GenBank/DDBJ databases">
        <title>Next Generation Sequencing and Analysis of the Genome of Puccinia sorghi L Schw, the Causal Agent of Maize Common Rust.</title>
        <authorList>
            <person name="Rochi L."/>
            <person name="Burguener G."/>
            <person name="Darino M."/>
            <person name="Turjanski A."/>
            <person name="Kreff E."/>
            <person name="Dieguez M.J."/>
            <person name="Sacco F."/>
        </authorList>
    </citation>
    <scope>NUCLEOTIDE SEQUENCE [LARGE SCALE GENOMIC DNA]</scope>
    <source>
        <strain evidence="1 2">RO10H11247</strain>
    </source>
</reference>
<dbReference type="AlphaFoldDB" id="A0A0L6UDR7"/>
<gene>
    <name evidence="1" type="ORF">VP01_768g9</name>
</gene>
<dbReference type="VEuPathDB" id="FungiDB:VP01_768g9"/>
<protein>
    <submittedName>
        <fullName evidence="1">Uncharacterized protein</fullName>
    </submittedName>
</protein>
<dbReference type="Proteomes" id="UP000037035">
    <property type="component" value="Unassembled WGS sequence"/>
</dbReference>
<dbReference type="EMBL" id="LAVV01013149">
    <property type="protein sequence ID" value="KNZ45945.1"/>
    <property type="molecule type" value="Genomic_DNA"/>
</dbReference>
<proteinExistence type="predicted"/>
<comment type="caution">
    <text evidence="1">The sequence shown here is derived from an EMBL/GenBank/DDBJ whole genome shotgun (WGS) entry which is preliminary data.</text>
</comment>
<name>A0A0L6UDR7_9BASI</name>
<organism evidence="1 2">
    <name type="scientific">Puccinia sorghi</name>
    <dbReference type="NCBI Taxonomy" id="27349"/>
    <lineage>
        <taxon>Eukaryota</taxon>
        <taxon>Fungi</taxon>
        <taxon>Dikarya</taxon>
        <taxon>Basidiomycota</taxon>
        <taxon>Pucciniomycotina</taxon>
        <taxon>Pucciniomycetes</taxon>
        <taxon>Pucciniales</taxon>
        <taxon>Pucciniaceae</taxon>
        <taxon>Puccinia</taxon>
    </lineage>
</organism>
<evidence type="ECO:0000313" key="1">
    <source>
        <dbReference type="EMBL" id="KNZ45945.1"/>
    </source>
</evidence>
<sequence>MTGLLIVKSICVAVPGAGIKSDELGWLSGREDGSTLKGHSEEEKGATERGLERALRSYADAGFLDGSRLPQLMMGLKPLIALQAADGRLGEALSDLFAVSALGLHQLGNGGRHDLLACLSSVFQLQGLPPGASCVGIAGRTVSGIKSLINLVLEQYLGIFSTKTIEEILELMDQSLGGLVPSQSELFSLIHEVLVSVASSLTGNGVTALEKTEECFVGGYATQMEKVDCLKRGGSPMEVALAGVLEQMVGVFPPSVMDQVVRVVRFHLAYTPLGSLPLQLAQSLHSLAARLGPAAVTHLEKLQLLLRTFFHQPLILVHPAPAI</sequence>